<evidence type="ECO:0000259" key="2">
    <source>
        <dbReference type="Pfam" id="PF24530"/>
    </source>
</evidence>
<evidence type="ECO:0000313" key="4">
    <source>
        <dbReference type="Proteomes" id="UP000604825"/>
    </source>
</evidence>
<name>A0A811N1U3_9POAL</name>
<dbReference type="Proteomes" id="UP000604825">
    <property type="component" value="Unassembled WGS sequence"/>
</dbReference>
<organism evidence="3 4">
    <name type="scientific">Miscanthus lutarioriparius</name>
    <dbReference type="NCBI Taxonomy" id="422564"/>
    <lineage>
        <taxon>Eukaryota</taxon>
        <taxon>Viridiplantae</taxon>
        <taxon>Streptophyta</taxon>
        <taxon>Embryophyta</taxon>
        <taxon>Tracheophyta</taxon>
        <taxon>Spermatophyta</taxon>
        <taxon>Magnoliopsida</taxon>
        <taxon>Liliopsida</taxon>
        <taxon>Poales</taxon>
        <taxon>Poaceae</taxon>
        <taxon>PACMAD clade</taxon>
        <taxon>Panicoideae</taxon>
        <taxon>Andropogonodae</taxon>
        <taxon>Andropogoneae</taxon>
        <taxon>Saccharinae</taxon>
        <taxon>Miscanthus</taxon>
    </lineage>
</organism>
<protein>
    <recommendedName>
        <fullName evidence="2">DUF7597 domain-containing protein</fullName>
    </recommendedName>
</protein>
<proteinExistence type="predicted"/>
<feature type="domain" description="DUF7597" evidence="2">
    <location>
        <begin position="248"/>
        <end position="365"/>
    </location>
</feature>
<dbReference type="EMBL" id="CAJGYO010000003">
    <property type="protein sequence ID" value="CAD6219555.1"/>
    <property type="molecule type" value="Genomic_DNA"/>
</dbReference>
<accession>A0A811N1U3</accession>
<evidence type="ECO:0000313" key="3">
    <source>
        <dbReference type="EMBL" id="CAD6219555.1"/>
    </source>
</evidence>
<sequence>MQHRRPSETLSFPRGDALPPPAEHETEALWGATLQLLRSSSSSSHFPTSASRSRSSTPAADSNNSSALLADEEDEDVAAALDPLLTVATTTASATEGDSLANPDDDRIDELHVLDEDAAGADAADSVYASTAGAATPLIWDHVAGVARLPFRLPASAESLPAGLPRLDSPCRIAAAAFRYLLLQYSFVLSSPHLLSTSAFKFWTWISARLQLASKTYPRIGFLRKLPYPRIRILPIPIRVSVSVQLRPEPFMPLGAQRRVVHGKPVMRRVVIGHVPQRSNDLAVAYLQPMPLGPINFMAVHNIIEDFLRNRGIGFRSLQPCPFGQAYVRFNYIFERDLLIQEGPHHYGNGTISFVPQNKAWNNRTAIMTHEARMLGGAAEDEQFPPDDNDFDPYNFHFHGFGQMGHGPPPSPEQHIPVPPNIDILAAMGWEQWQNQRIQPPPEIHMPVEEVVQAEGHPGEVQNLKPLQVEEVQLEDLVDFNDLVLDQPLPPQQFEIVQLGFVDTFIPPVDPMQHLGKAALGPSPDAVRLWTKFFSCVDQSLPTVTIPTQLMNLFTLLMMKQSSFEWAKSFLQSPAWQTIAQSSLGKVFSFALPRVKPSVIIIDITCSDSDRDLCPEPVDTGFIDATDVVNLPDPSRLRDLGTSFCKLNPDTLTDEKLTSKPSKKGAVGRPQAKKPKQSREDPAEGSKKKESKK</sequence>
<feature type="region of interest" description="Disordered" evidence="1">
    <location>
        <begin position="41"/>
        <end position="67"/>
    </location>
</feature>
<keyword evidence="4" id="KW-1185">Reference proteome</keyword>
<dbReference type="PANTHER" id="PTHR33075">
    <property type="entry name" value="OS02G0499800 PROTEIN"/>
    <property type="match status" value="1"/>
</dbReference>
<dbReference type="Pfam" id="PF24530">
    <property type="entry name" value="DUF7597"/>
    <property type="match status" value="1"/>
</dbReference>
<dbReference type="AlphaFoldDB" id="A0A811N1U3"/>
<dbReference type="PANTHER" id="PTHR33075:SF7">
    <property type="entry name" value="OS02G0303350 PROTEIN"/>
    <property type="match status" value="1"/>
</dbReference>
<gene>
    <name evidence="3" type="ORF">NCGR_LOCUS13193</name>
</gene>
<dbReference type="InterPro" id="IPR056018">
    <property type="entry name" value="DUF7597"/>
</dbReference>
<feature type="region of interest" description="Disordered" evidence="1">
    <location>
        <begin position="1"/>
        <end position="27"/>
    </location>
</feature>
<evidence type="ECO:0000256" key="1">
    <source>
        <dbReference type="SAM" id="MobiDB-lite"/>
    </source>
</evidence>
<feature type="compositionally biased region" description="Basic and acidic residues" evidence="1">
    <location>
        <begin position="677"/>
        <end position="693"/>
    </location>
</feature>
<feature type="region of interest" description="Disordered" evidence="1">
    <location>
        <begin position="649"/>
        <end position="693"/>
    </location>
</feature>
<reference evidence="3" key="1">
    <citation type="submission" date="2020-10" db="EMBL/GenBank/DDBJ databases">
        <authorList>
            <person name="Han B."/>
            <person name="Lu T."/>
            <person name="Zhao Q."/>
            <person name="Huang X."/>
            <person name="Zhao Y."/>
        </authorList>
    </citation>
    <scope>NUCLEOTIDE SEQUENCE</scope>
</reference>
<comment type="caution">
    <text evidence="3">The sequence shown here is derived from an EMBL/GenBank/DDBJ whole genome shotgun (WGS) entry which is preliminary data.</text>
</comment>